<comment type="caution">
    <text evidence="1">The sequence shown here is derived from an EMBL/GenBank/DDBJ whole genome shotgun (WGS) entry which is preliminary data.</text>
</comment>
<evidence type="ECO:0000313" key="1">
    <source>
        <dbReference type="EMBL" id="KAF5869264.1"/>
    </source>
</evidence>
<reference evidence="1 2" key="1">
    <citation type="journal article" date="2020" name="Phytopathology">
        <title>A high-quality genome resource of Botrytis fragariae, a new and rapidly spreading fungal pathogen causing strawberry gray mold in the U.S.A.</title>
        <authorList>
            <person name="Wu Y."/>
            <person name="Saski C.A."/>
            <person name="Schnabel G."/>
            <person name="Xiao S."/>
            <person name="Hu M."/>
        </authorList>
    </citation>
    <scope>NUCLEOTIDE SEQUENCE [LARGE SCALE GENOMIC DNA]</scope>
    <source>
        <strain evidence="1 2">BVB16</strain>
    </source>
</reference>
<accession>A0A8H6EED9</accession>
<organism evidence="1 2">
    <name type="scientific">Botrytis fragariae</name>
    <dbReference type="NCBI Taxonomy" id="1964551"/>
    <lineage>
        <taxon>Eukaryota</taxon>
        <taxon>Fungi</taxon>
        <taxon>Dikarya</taxon>
        <taxon>Ascomycota</taxon>
        <taxon>Pezizomycotina</taxon>
        <taxon>Leotiomycetes</taxon>
        <taxon>Helotiales</taxon>
        <taxon>Sclerotiniaceae</taxon>
        <taxon>Botrytis</taxon>
    </lineage>
</organism>
<gene>
    <name evidence="1" type="ORF">Bfra_011072</name>
</gene>
<dbReference type="OrthoDB" id="3499202at2759"/>
<dbReference type="GeneID" id="59265093"/>
<proteinExistence type="predicted"/>
<dbReference type="EMBL" id="JABFCT010000017">
    <property type="protein sequence ID" value="KAF5869264.1"/>
    <property type="molecule type" value="Genomic_DNA"/>
</dbReference>
<protein>
    <submittedName>
        <fullName evidence="1">Uncharacterized protein</fullName>
    </submittedName>
</protein>
<dbReference type="RefSeq" id="XP_037188213.1">
    <property type="nucleotide sequence ID" value="XM_037341401.1"/>
</dbReference>
<evidence type="ECO:0000313" key="2">
    <source>
        <dbReference type="Proteomes" id="UP000531561"/>
    </source>
</evidence>
<name>A0A8H6EED9_9HELO</name>
<dbReference type="Proteomes" id="UP000531561">
    <property type="component" value="Unassembled WGS sequence"/>
</dbReference>
<sequence>MSDRSPREISYFWKDALQRTIFCGINPVGYPSFKDGHFNDKILEGSDPLKSLEELRNSEELSDEEKAVVEGCIKVSKPLFDNPTYNIHNPFELEYVDLWNEVKKLNEMFGGGGFDESRCIDCPKRELEIEYIFDENGVLKRMVTGVVPVEDLSPRIWDPKFHRSFKAARDKQSLPILNEYTLSDGKYVDEPIDENSSGSTENEIDKILANDLSRLAEQDENSFGSTEYKIDKILANDLKRFAKRDEMNVRDGA</sequence>
<keyword evidence="2" id="KW-1185">Reference proteome</keyword>
<dbReference type="AlphaFoldDB" id="A0A8H6EED9"/>